<protein>
    <recommendedName>
        <fullName evidence="3">YfhE family protein</fullName>
    </recommendedName>
</protein>
<dbReference type="EMBL" id="AP028127">
    <property type="protein sequence ID" value="BEH91192.1"/>
    <property type="molecule type" value="Genomic_DNA"/>
</dbReference>
<proteinExistence type="predicted"/>
<sequence>MTVEEKKFKKSARNALIPDVSKMQTEFGAEFVGDEKRAAQSVETRVKTNAQRYGYFKRSN</sequence>
<gene>
    <name evidence="1" type="ORF">T23_12940</name>
</gene>
<evidence type="ECO:0008006" key="3">
    <source>
        <dbReference type="Google" id="ProtNLM"/>
    </source>
</evidence>
<evidence type="ECO:0000313" key="1">
    <source>
        <dbReference type="EMBL" id="BEH91192.1"/>
    </source>
</evidence>
<dbReference type="RefSeq" id="WP_161832183.1">
    <property type="nucleotide sequence ID" value="NZ_AP028127.1"/>
</dbReference>
<organism evidence="1 2">
    <name type="scientific">Turicibacter faecis</name>
    <dbReference type="NCBI Taxonomy" id="2963365"/>
    <lineage>
        <taxon>Bacteria</taxon>
        <taxon>Bacillati</taxon>
        <taxon>Bacillota</taxon>
        <taxon>Erysipelotrichia</taxon>
        <taxon>Erysipelotrichales</taxon>
        <taxon>Turicibacteraceae</taxon>
        <taxon>Turicibacter</taxon>
    </lineage>
</organism>
<accession>A0ABN6ZBF1</accession>
<evidence type="ECO:0000313" key="2">
    <source>
        <dbReference type="Proteomes" id="UP001432099"/>
    </source>
</evidence>
<reference evidence="1" key="1">
    <citation type="journal article" date="2024" name="Int. J. Syst. Evol. Microbiol.">
        <title>Turicibacter faecis sp. nov., isolated from faeces of heart failure mouse model.</title>
        <authorList>
            <person name="Imamura Y."/>
            <person name="Motooka D."/>
            <person name="Nakajima Y."/>
            <person name="Ito S."/>
            <person name="Kitakaze M."/>
            <person name="Iida T."/>
            <person name="Nakamura S."/>
        </authorList>
    </citation>
    <scope>NUCLEOTIDE SEQUENCE</scope>
    <source>
        <strain evidence="1">TC023</strain>
    </source>
</reference>
<name>A0ABN6ZBF1_9FIRM</name>
<dbReference type="Proteomes" id="UP001432099">
    <property type="component" value="Chromosome"/>
</dbReference>
<keyword evidence="2" id="KW-1185">Reference proteome</keyword>